<dbReference type="Proteomes" id="UP001302321">
    <property type="component" value="Unassembled WGS sequence"/>
</dbReference>
<organism evidence="2 3">
    <name type="scientific">Triangularia setosa</name>
    <dbReference type="NCBI Taxonomy" id="2587417"/>
    <lineage>
        <taxon>Eukaryota</taxon>
        <taxon>Fungi</taxon>
        <taxon>Dikarya</taxon>
        <taxon>Ascomycota</taxon>
        <taxon>Pezizomycotina</taxon>
        <taxon>Sordariomycetes</taxon>
        <taxon>Sordariomycetidae</taxon>
        <taxon>Sordariales</taxon>
        <taxon>Podosporaceae</taxon>
        <taxon>Triangularia</taxon>
    </lineage>
</organism>
<keyword evidence="3" id="KW-1185">Reference proteome</keyword>
<dbReference type="EMBL" id="MU866139">
    <property type="protein sequence ID" value="KAK4178407.1"/>
    <property type="molecule type" value="Genomic_DNA"/>
</dbReference>
<protein>
    <submittedName>
        <fullName evidence="2">Uncharacterized protein</fullName>
    </submittedName>
</protein>
<evidence type="ECO:0000313" key="2">
    <source>
        <dbReference type="EMBL" id="KAK4178407.1"/>
    </source>
</evidence>
<accession>A0AAN6WD73</accession>
<feature type="region of interest" description="Disordered" evidence="1">
    <location>
        <begin position="90"/>
        <end position="138"/>
    </location>
</feature>
<dbReference type="AlphaFoldDB" id="A0AAN6WD73"/>
<evidence type="ECO:0000256" key="1">
    <source>
        <dbReference type="SAM" id="MobiDB-lite"/>
    </source>
</evidence>
<comment type="caution">
    <text evidence="2">The sequence shown here is derived from an EMBL/GenBank/DDBJ whole genome shotgun (WGS) entry which is preliminary data.</text>
</comment>
<feature type="compositionally biased region" description="Polar residues" evidence="1">
    <location>
        <begin position="1"/>
        <end position="21"/>
    </location>
</feature>
<feature type="region of interest" description="Disordered" evidence="1">
    <location>
        <begin position="1"/>
        <end position="36"/>
    </location>
</feature>
<evidence type="ECO:0000313" key="3">
    <source>
        <dbReference type="Proteomes" id="UP001302321"/>
    </source>
</evidence>
<reference evidence="2" key="1">
    <citation type="journal article" date="2023" name="Mol. Phylogenet. Evol.">
        <title>Genome-scale phylogeny and comparative genomics of the fungal order Sordariales.</title>
        <authorList>
            <person name="Hensen N."/>
            <person name="Bonometti L."/>
            <person name="Westerberg I."/>
            <person name="Brannstrom I.O."/>
            <person name="Guillou S."/>
            <person name="Cros-Aarteil S."/>
            <person name="Calhoun S."/>
            <person name="Haridas S."/>
            <person name="Kuo A."/>
            <person name="Mondo S."/>
            <person name="Pangilinan J."/>
            <person name="Riley R."/>
            <person name="LaButti K."/>
            <person name="Andreopoulos B."/>
            <person name="Lipzen A."/>
            <person name="Chen C."/>
            <person name="Yan M."/>
            <person name="Daum C."/>
            <person name="Ng V."/>
            <person name="Clum A."/>
            <person name="Steindorff A."/>
            <person name="Ohm R.A."/>
            <person name="Martin F."/>
            <person name="Silar P."/>
            <person name="Natvig D.O."/>
            <person name="Lalanne C."/>
            <person name="Gautier V."/>
            <person name="Ament-Velasquez S.L."/>
            <person name="Kruys A."/>
            <person name="Hutchinson M.I."/>
            <person name="Powell A.J."/>
            <person name="Barry K."/>
            <person name="Miller A.N."/>
            <person name="Grigoriev I.V."/>
            <person name="Debuchy R."/>
            <person name="Gladieux P."/>
            <person name="Hiltunen Thoren M."/>
            <person name="Johannesson H."/>
        </authorList>
    </citation>
    <scope>NUCLEOTIDE SEQUENCE</scope>
    <source>
        <strain evidence="2">CBS 892.96</strain>
    </source>
</reference>
<sequence length="389" mass="43865">MNWSSLPDSSTIWGHNENGINQEDGHANDVSLPDDQETRELPYTDHITHDHQDAAVDFMQFVDIPEQDAEEESYSIGSLDEEDMAKLADSVDQPPRQTPPTSVMREISSISSAGTYDPTLQRSSPANNPPESTEEEELLDSDIDWTPIMDQLATQANLHPLDQSVSQPAVATVSRNPRGLQHAPFRECTLPPFTRPPFPQRLRDKSPICGLSNTTVLRTCFRLGHLIAENIHNSSHNQDAVYELYARVNYSHRNRPSSTQIPLFNAVKHDNSARMQLFQFVDLWKDTKPYVWGVLENWRPDGALNKQSGVFLSAGPPPSQFTDNNDAQHEKKMCRCICRISKAPKGESQGGGRSKRNNPEIGGWVMKVLWIEEIGWDMIEKMKAIICHE</sequence>
<reference evidence="2" key="2">
    <citation type="submission" date="2023-05" db="EMBL/GenBank/DDBJ databases">
        <authorList>
            <consortium name="Lawrence Berkeley National Laboratory"/>
            <person name="Steindorff A."/>
            <person name="Hensen N."/>
            <person name="Bonometti L."/>
            <person name="Westerberg I."/>
            <person name="Brannstrom I.O."/>
            <person name="Guillou S."/>
            <person name="Cros-Aarteil S."/>
            <person name="Calhoun S."/>
            <person name="Haridas S."/>
            <person name="Kuo A."/>
            <person name="Mondo S."/>
            <person name="Pangilinan J."/>
            <person name="Riley R."/>
            <person name="Labutti K."/>
            <person name="Andreopoulos B."/>
            <person name="Lipzen A."/>
            <person name="Chen C."/>
            <person name="Yanf M."/>
            <person name="Daum C."/>
            <person name="Ng V."/>
            <person name="Clum A."/>
            <person name="Ohm R."/>
            <person name="Martin F."/>
            <person name="Silar P."/>
            <person name="Natvig D."/>
            <person name="Lalanne C."/>
            <person name="Gautier V."/>
            <person name="Ament-Velasquez S.L."/>
            <person name="Kruys A."/>
            <person name="Hutchinson M.I."/>
            <person name="Powell A.J."/>
            <person name="Barry K."/>
            <person name="Miller A.N."/>
            <person name="Grigoriev I.V."/>
            <person name="Debuchy R."/>
            <person name="Gladieux P."/>
            <person name="Thoren M.H."/>
            <person name="Johannesson H."/>
        </authorList>
    </citation>
    <scope>NUCLEOTIDE SEQUENCE</scope>
    <source>
        <strain evidence="2">CBS 892.96</strain>
    </source>
</reference>
<feature type="compositionally biased region" description="Polar residues" evidence="1">
    <location>
        <begin position="108"/>
        <end position="126"/>
    </location>
</feature>
<name>A0AAN6WD73_9PEZI</name>
<proteinExistence type="predicted"/>
<gene>
    <name evidence="2" type="ORF">QBC36DRAFT_385942</name>
</gene>